<dbReference type="Pfam" id="PF13426">
    <property type="entry name" value="PAS_9"/>
    <property type="match status" value="1"/>
</dbReference>
<dbReference type="SUPFAM" id="SSF55785">
    <property type="entry name" value="PYP-like sensor domain (PAS domain)"/>
    <property type="match status" value="1"/>
</dbReference>
<dbReference type="Pfam" id="PF00170">
    <property type="entry name" value="bZIP_1"/>
    <property type="match status" value="1"/>
</dbReference>
<feature type="region of interest" description="Disordered" evidence="4">
    <location>
        <begin position="45"/>
        <end position="87"/>
    </location>
</feature>
<evidence type="ECO:0000256" key="1">
    <source>
        <dbReference type="ARBA" id="ARBA00022630"/>
    </source>
</evidence>
<dbReference type="CDD" id="cd00130">
    <property type="entry name" value="PAS"/>
    <property type="match status" value="1"/>
</dbReference>
<evidence type="ECO:0000256" key="4">
    <source>
        <dbReference type="SAM" id="MobiDB-lite"/>
    </source>
</evidence>
<protein>
    <recommendedName>
        <fullName evidence="8">LOV domain-containing protein</fullName>
    </recommendedName>
</protein>
<dbReference type="InterPro" id="IPR004827">
    <property type="entry name" value="bZIP"/>
</dbReference>
<keyword evidence="2" id="KW-0288">FMN</keyword>
<feature type="domain" description="PAS" evidence="5">
    <location>
        <begin position="169"/>
        <end position="242"/>
    </location>
</feature>
<name>A0A7S1UD67_9STRA</name>
<dbReference type="InterPro" id="IPR000014">
    <property type="entry name" value="PAS"/>
</dbReference>
<dbReference type="PANTHER" id="PTHR47429">
    <property type="entry name" value="PROTEIN TWIN LOV 1"/>
    <property type="match status" value="1"/>
</dbReference>
<dbReference type="Gene3D" id="1.20.5.170">
    <property type="match status" value="1"/>
</dbReference>
<reference evidence="7" key="1">
    <citation type="submission" date="2021-01" db="EMBL/GenBank/DDBJ databases">
        <authorList>
            <person name="Corre E."/>
            <person name="Pelletier E."/>
            <person name="Niang G."/>
            <person name="Scheremetjew M."/>
            <person name="Finn R."/>
            <person name="Kale V."/>
            <person name="Holt S."/>
            <person name="Cochrane G."/>
            <person name="Meng A."/>
            <person name="Brown T."/>
            <person name="Cohen L."/>
        </authorList>
    </citation>
    <scope>NUCLEOTIDE SEQUENCE</scope>
    <source>
        <strain evidence="7">CCMP2877</strain>
    </source>
</reference>
<sequence length="327" mass="36161">MSGSTEVAAPRFGVAGVDQNALHMDLNNLSDLFFSTGEDDLLFSGLDAPTGAPAADKSAEDSAAGGKNDPPKKKRKTERERERSLEQVEKRRERNRILARRTRLRKKFFFESLQRQVVELQRENAMLKDVVKKHLEPDQAGVLLASCNTEVPDIVNDSATKATETLQKSDYQLMKVLTSAQQSFVVTDPQLPDNPIVYASAGFMELTGYTQAQVLGRNCRFLQGPDTDPKKVSIIRSGIAAGVDTSVCLLNYKADGTPFWNQFFIAALRDVNRRVVNFVGVQCELEKPPPDDEEFMAALEARRAMQKTAAEMHYKQEGGADGDSVTA</sequence>
<dbReference type="SUPFAM" id="SSF57959">
    <property type="entry name" value="Leucine zipper domain"/>
    <property type="match status" value="1"/>
</dbReference>
<dbReference type="InterPro" id="IPR046347">
    <property type="entry name" value="bZIP_sf"/>
</dbReference>
<dbReference type="Gene3D" id="3.30.450.20">
    <property type="entry name" value="PAS domain"/>
    <property type="match status" value="1"/>
</dbReference>
<evidence type="ECO:0000256" key="3">
    <source>
        <dbReference type="ARBA" id="ARBA00022991"/>
    </source>
</evidence>
<evidence type="ECO:0000313" key="7">
    <source>
        <dbReference type="EMBL" id="CAD9263352.1"/>
    </source>
</evidence>
<dbReference type="GO" id="GO:0003700">
    <property type="term" value="F:DNA-binding transcription factor activity"/>
    <property type="evidence" value="ECO:0007669"/>
    <property type="project" value="InterPro"/>
</dbReference>
<organism evidence="7">
    <name type="scientific">Phaeomonas parva</name>
    <dbReference type="NCBI Taxonomy" id="124430"/>
    <lineage>
        <taxon>Eukaryota</taxon>
        <taxon>Sar</taxon>
        <taxon>Stramenopiles</taxon>
        <taxon>Ochrophyta</taxon>
        <taxon>Pinguiophyceae</taxon>
        <taxon>Pinguiochrysidales</taxon>
        <taxon>Pinguiochrysidaceae</taxon>
        <taxon>Phaeomonas</taxon>
    </lineage>
</organism>
<evidence type="ECO:0000259" key="6">
    <source>
        <dbReference type="PROSITE" id="PS50217"/>
    </source>
</evidence>
<feature type="domain" description="BZIP" evidence="6">
    <location>
        <begin position="85"/>
        <end position="128"/>
    </location>
</feature>
<dbReference type="CDD" id="cd14809">
    <property type="entry name" value="bZIP_AUREO-like"/>
    <property type="match status" value="1"/>
</dbReference>
<keyword evidence="3" id="KW-0157">Chromophore</keyword>
<proteinExistence type="predicted"/>
<dbReference type="AlphaFoldDB" id="A0A7S1UD67"/>
<evidence type="ECO:0000256" key="2">
    <source>
        <dbReference type="ARBA" id="ARBA00022643"/>
    </source>
</evidence>
<feature type="compositionally biased region" description="Basic and acidic residues" evidence="4">
    <location>
        <begin position="77"/>
        <end position="87"/>
    </location>
</feature>
<keyword evidence="1" id="KW-0285">Flavoprotein</keyword>
<gene>
    <name evidence="7" type="ORF">PPAR1163_LOCUS21735</name>
</gene>
<dbReference type="PROSITE" id="PS50217">
    <property type="entry name" value="BZIP"/>
    <property type="match status" value="1"/>
</dbReference>
<dbReference type="GO" id="GO:0005634">
    <property type="term" value="C:nucleus"/>
    <property type="evidence" value="ECO:0007669"/>
    <property type="project" value="TreeGrafter"/>
</dbReference>
<dbReference type="FunFam" id="3.30.450.20:FF:000135">
    <property type="entry name" value="Ptaureo1a lov2 domain"/>
    <property type="match status" value="1"/>
</dbReference>
<evidence type="ECO:0000259" key="5">
    <source>
        <dbReference type="PROSITE" id="PS50112"/>
    </source>
</evidence>
<dbReference type="NCBIfam" id="TIGR00229">
    <property type="entry name" value="sensory_box"/>
    <property type="match status" value="1"/>
</dbReference>
<dbReference type="InterPro" id="IPR035965">
    <property type="entry name" value="PAS-like_dom_sf"/>
</dbReference>
<evidence type="ECO:0008006" key="8">
    <source>
        <dbReference type="Google" id="ProtNLM"/>
    </source>
</evidence>
<dbReference type="PROSITE" id="PS50112">
    <property type="entry name" value="PAS"/>
    <property type="match status" value="1"/>
</dbReference>
<accession>A0A7S1UD67</accession>
<dbReference type="PANTHER" id="PTHR47429:SF8">
    <property type="entry name" value="PHOTOTROPIN-1-LIKE"/>
    <property type="match status" value="1"/>
</dbReference>
<dbReference type="EMBL" id="HBGJ01034268">
    <property type="protein sequence ID" value="CAD9263352.1"/>
    <property type="molecule type" value="Transcribed_RNA"/>
</dbReference>